<keyword evidence="4" id="KW-0732">Signal</keyword>
<dbReference type="Pfam" id="PF20771">
    <property type="entry name" value="FAM171A1-2-B_C"/>
    <property type="match status" value="1"/>
</dbReference>
<organism evidence="12 13">
    <name type="scientific">Gambusia affinis</name>
    <name type="common">Western mosquitofish</name>
    <name type="synonym">Heterandria affinis</name>
    <dbReference type="NCBI Taxonomy" id="33528"/>
    <lineage>
        <taxon>Eukaryota</taxon>
        <taxon>Metazoa</taxon>
        <taxon>Chordata</taxon>
        <taxon>Craniata</taxon>
        <taxon>Vertebrata</taxon>
        <taxon>Euteleostomi</taxon>
        <taxon>Actinopterygii</taxon>
        <taxon>Neopterygii</taxon>
        <taxon>Teleostei</taxon>
        <taxon>Neoteleostei</taxon>
        <taxon>Acanthomorphata</taxon>
        <taxon>Ovalentaria</taxon>
        <taxon>Atherinomorphae</taxon>
        <taxon>Cyprinodontiformes</taxon>
        <taxon>Poeciliidae</taxon>
        <taxon>Poeciliinae</taxon>
        <taxon>Gambusia</taxon>
    </lineage>
</organism>
<evidence type="ECO:0000256" key="3">
    <source>
        <dbReference type="ARBA" id="ARBA00022692"/>
    </source>
</evidence>
<keyword evidence="7" id="KW-0325">Glycoprotein</keyword>
<accession>A0A315VRU2</accession>
<feature type="compositionally biased region" description="Polar residues" evidence="8">
    <location>
        <begin position="857"/>
        <end position="868"/>
    </location>
</feature>
<dbReference type="EMBL" id="NHOQ01001193">
    <property type="protein sequence ID" value="PWA26275.1"/>
    <property type="molecule type" value="Genomic_DNA"/>
</dbReference>
<comment type="similarity">
    <text evidence="2">Belongs to the FAM171 family.</text>
</comment>
<evidence type="ECO:0000256" key="2">
    <source>
        <dbReference type="ARBA" id="ARBA00006818"/>
    </source>
</evidence>
<evidence type="ECO:0000256" key="4">
    <source>
        <dbReference type="ARBA" id="ARBA00022729"/>
    </source>
</evidence>
<evidence type="ECO:0000256" key="1">
    <source>
        <dbReference type="ARBA" id="ARBA00004479"/>
    </source>
</evidence>
<feature type="transmembrane region" description="Helical" evidence="9">
    <location>
        <begin position="577"/>
        <end position="601"/>
    </location>
</feature>
<evidence type="ECO:0000256" key="6">
    <source>
        <dbReference type="ARBA" id="ARBA00023136"/>
    </source>
</evidence>
<keyword evidence="13" id="KW-1185">Reference proteome</keyword>
<evidence type="ECO:0008006" key="14">
    <source>
        <dbReference type="Google" id="ProtNLM"/>
    </source>
</evidence>
<dbReference type="AlphaFoldDB" id="A0A315VRU2"/>
<feature type="compositionally biased region" description="Low complexity" evidence="8">
    <location>
        <begin position="736"/>
        <end position="747"/>
    </location>
</feature>
<feature type="region of interest" description="Disordered" evidence="8">
    <location>
        <begin position="710"/>
        <end position="765"/>
    </location>
</feature>
<gene>
    <name evidence="12" type="ORF">CCH79_00013754</name>
</gene>
<keyword evidence="5 9" id="KW-1133">Transmembrane helix</keyword>
<feature type="domain" description="FAM171 N-terminal" evidence="10">
    <location>
        <begin position="310"/>
        <end position="554"/>
    </location>
</feature>
<dbReference type="PANTHER" id="PTHR31626:SF2">
    <property type="entry name" value="PROTEIN FAM171B"/>
    <property type="match status" value="1"/>
</dbReference>
<evidence type="ECO:0000256" key="8">
    <source>
        <dbReference type="SAM" id="MobiDB-lite"/>
    </source>
</evidence>
<comment type="subcellular location">
    <subcellularLocation>
        <location evidence="1">Membrane</location>
        <topology evidence="1">Single-pass type I membrane protein</topology>
    </subcellularLocation>
</comment>
<evidence type="ECO:0000256" key="7">
    <source>
        <dbReference type="ARBA" id="ARBA00023180"/>
    </source>
</evidence>
<dbReference type="GO" id="GO:0016020">
    <property type="term" value="C:membrane"/>
    <property type="evidence" value="ECO:0007669"/>
    <property type="project" value="UniProtKB-SubCell"/>
</dbReference>
<feature type="region of interest" description="Disordered" evidence="8">
    <location>
        <begin position="75"/>
        <end position="112"/>
    </location>
</feature>
<dbReference type="Pfam" id="PF10577">
    <property type="entry name" value="FAM171A1-2-B_N"/>
    <property type="match status" value="1"/>
</dbReference>
<feature type="region of interest" description="Disordered" evidence="8">
    <location>
        <begin position="616"/>
        <end position="641"/>
    </location>
</feature>
<sequence>MDKIDPSKLSADRSISSRAEGPSSSLCSDKTHETASGCKPRTKERCFREAEGSKVIGLSSNSSREVALSFFRGPAAAPPQELSEGSGPVPPSVSGPPSLTGSRVSPGRLSPPDQLGYLETIASCRDPVLDPSHHQPPAAVLMGIELGGQMCHLAASLRPPCHTGAVMMKESAKEGVTPALTSEPSLSHNHVQHGANKMGINKRYTIQAAGLMSRSPPGRTLGSVLWVKQWIFPSQWMKRGAVCLVMSGLWQWVLCALAVSGTAGTNGELTGTEGRLLHADETNFTKQDFRKQQQQQQQQQQGLPGSSFILRVQVSDVLTGRPLSKAAVELFVNHTLSSAAFSGDDGGARLHVPFHAGLPVAVATSKQGFISALLLWETSRKPIFSSVTLSLLALKRGNIWLFDDSVLITSRTAVSQATVRFPQRLLNLTHGGNLSAIRSYLTVPRLTSDQGDSLNTLGIVSSKSGFVSVELSPVAAVSVRLFSGDVELNVSGPIHISLNVPESRGLQESDVVPAWFFSRTTGGWMRKGLGKMALVDGKLMWTFTAPHLGYWIAAPLTSSRGFFGLQTLVDFILQHSFFLVVLVGGTLVVIVCLLFGLLCYCRRSFSEIKPQQTAAVVRKDQTTSTDDEESDTSGQNQNQSNGFCVPAKSSDVIANPGAVVVSLDGNELDFIGATSEQTRTPDGLFFYNQPVAILPAPAFFNLEEHPAQSDWSRSATLPRASNGAAAAEQQRKESFTQTLQTEEQLQTADGSEPASRATFGLPESASVPGTLNKLAGSRHSVHAVTGLSKVASPQPPRAWFVSLEGKPAAEIRYAGSEQQRRRRTMESRETSLDSGVDLSELNQTTGRRVTLERNATFIKNPTNKNTQQ</sequence>
<evidence type="ECO:0000259" key="11">
    <source>
        <dbReference type="Pfam" id="PF20771"/>
    </source>
</evidence>
<dbReference type="InterPro" id="IPR049175">
    <property type="entry name" value="FAM171_C"/>
</dbReference>
<comment type="caution">
    <text evidence="12">The sequence shown here is derived from an EMBL/GenBank/DDBJ whole genome shotgun (WGS) entry which is preliminary data.</text>
</comment>
<name>A0A315VRU2_GAMAF</name>
<evidence type="ECO:0000256" key="9">
    <source>
        <dbReference type="SAM" id="Phobius"/>
    </source>
</evidence>
<evidence type="ECO:0000313" key="12">
    <source>
        <dbReference type="EMBL" id="PWA26275.1"/>
    </source>
</evidence>
<dbReference type="PANTHER" id="PTHR31626">
    <property type="entry name" value="SUSHI DOMAIN-CONTAINING PROTEIN"/>
    <property type="match status" value="1"/>
</dbReference>
<evidence type="ECO:0000259" key="10">
    <source>
        <dbReference type="Pfam" id="PF10577"/>
    </source>
</evidence>
<feature type="domain" description="FAM171 C-terminal" evidence="11">
    <location>
        <begin position="709"/>
        <end position="849"/>
    </location>
</feature>
<proteinExistence type="inferred from homology"/>
<feature type="compositionally biased region" description="Polar residues" evidence="8">
    <location>
        <begin position="13"/>
        <end position="28"/>
    </location>
</feature>
<dbReference type="InterPro" id="IPR018890">
    <property type="entry name" value="FAM171"/>
</dbReference>
<keyword evidence="3 9" id="KW-0812">Transmembrane</keyword>
<feature type="region of interest" description="Disordered" evidence="8">
    <location>
        <begin position="814"/>
        <end position="868"/>
    </location>
</feature>
<dbReference type="Proteomes" id="UP000250572">
    <property type="component" value="Unassembled WGS sequence"/>
</dbReference>
<reference evidence="12 13" key="1">
    <citation type="journal article" date="2018" name="G3 (Bethesda)">
        <title>A High-Quality Reference Genome for the Invasive Mosquitofish Gambusia affinis Using a Chicago Library.</title>
        <authorList>
            <person name="Hoffberg S.L."/>
            <person name="Troendle N.J."/>
            <person name="Glenn T.C."/>
            <person name="Mahmud O."/>
            <person name="Louha S."/>
            <person name="Chalopin D."/>
            <person name="Bennetzen J.L."/>
            <person name="Mauricio R."/>
        </authorList>
    </citation>
    <scope>NUCLEOTIDE SEQUENCE [LARGE SCALE GENOMIC DNA]</scope>
    <source>
        <strain evidence="12">NE01/NJP1002.9</strain>
        <tissue evidence="12">Muscle</tissue>
    </source>
</reference>
<protein>
    <recommendedName>
        <fullName evidence="14">Protein FAM171B</fullName>
    </recommendedName>
</protein>
<evidence type="ECO:0000256" key="5">
    <source>
        <dbReference type="ARBA" id="ARBA00022989"/>
    </source>
</evidence>
<feature type="region of interest" description="Disordered" evidence="8">
    <location>
        <begin position="1"/>
        <end position="43"/>
    </location>
</feature>
<dbReference type="InterPro" id="IPR048530">
    <property type="entry name" value="FAM171_N"/>
</dbReference>
<keyword evidence="6 9" id="KW-0472">Membrane</keyword>
<evidence type="ECO:0000313" key="13">
    <source>
        <dbReference type="Proteomes" id="UP000250572"/>
    </source>
</evidence>